<protein>
    <submittedName>
        <fullName evidence="2">Uncharacterized protein</fullName>
    </submittedName>
</protein>
<name>A0AAV1JHM8_9NEOP</name>
<keyword evidence="1" id="KW-0812">Transmembrane</keyword>
<evidence type="ECO:0000313" key="2">
    <source>
        <dbReference type="EMBL" id="CAK1548836.1"/>
    </source>
</evidence>
<keyword evidence="1" id="KW-1133">Transmembrane helix</keyword>
<evidence type="ECO:0000313" key="3">
    <source>
        <dbReference type="Proteomes" id="UP001497472"/>
    </source>
</evidence>
<sequence>MATETQQEDLIENARDQIADSILYITKVLESFNDRYFGRSDLGKYVEYERIKPQLSNSNGREEYRGLKKLAMGLIPLIFHLGAASTWMVLTTILAAKSVLLGIILLVFKIAVSSAKVGSFFTHLKGSHHHEWAWSPPHEHHAPVYEISPAWSPSYKAPIEHFDHKHAIEK</sequence>
<keyword evidence="1" id="KW-0472">Membrane</keyword>
<dbReference type="AlphaFoldDB" id="A0AAV1JHM8"/>
<dbReference type="Proteomes" id="UP001497472">
    <property type="component" value="Unassembled WGS sequence"/>
</dbReference>
<proteinExistence type="predicted"/>
<comment type="caution">
    <text evidence="2">The sequence shown here is derived from an EMBL/GenBank/DDBJ whole genome shotgun (WGS) entry which is preliminary data.</text>
</comment>
<feature type="transmembrane region" description="Helical" evidence="1">
    <location>
        <begin position="94"/>
        <end position="112"/>
    </location>
</feature>
<gene>
    <name evidence="2" type="ORF">LNINA_LOCUS8188</name>
</gene>
<dbReference type="EMBL" id="CAVLEF010000011">
    <property type="protein sequence ID" value="CAK1548836.1"/>
    <property type="molecule type" value="Genomic_DNA"/>
</dbReference>
<organism evidence="2 3">
    <name type="scientific">Leptosia nina</name>
    <dbReference type="NCBI Taxonomy" id="320188"/>
    <lineage>
        <taxon>Eukaryota</taxon>
        <taxon>Metazoa</taxon>
        <taxon>Ecdysozoa</taxon>
        <taxon>Arthropoda</taxon>
        <taxon>Hexapoda</taxon>
        <taxon>Insecta</taxon>
        <taxon>Pterygota</taxon>
        <taxon>Neoptera</taxon>
        <taxon>Endopterygota</taxon>
        <taxon>Lepidoptera</taxon>
        <taxon>Glossata</taxon>
        <taxon>Ditrysia</taxon>
        <taxon>Papilionoidea</taxon>
        <taxon>Pieridae</taxon>
        <taxon>Pierinae</taxon>
        <taxon>Leptosia</taxon>
    </lineage>
</organism>
<keyword evidence="3" id="KW-1185">Reference proteome</keyword>
<accession>A0AAV1JHM8</accession>
<evidence type="ECO:0000256" key="1">
    <source>
        <dbReference type="SAM" id="Phobius"/>
    </source>
</evidence>
<reference evidence="2 3" key="1">
    <citation type="submission" date="2023-11" db="EMBL/GenBank/DDBJ databases">
        <authorList>
            <person name="Okamura Y."/>
        </authorList>
    </citation>
    <scope>NUCLEOTIDE SEQUENCE [LARGE SCALE GENOMIC DNA]</scope>
</reference>
<feature type="transmembrane region" description="Helical" evidence="1">
    <location>
        <begin position="70"/>
        <end position="88"/>
    </location>
</feature>